<evidence type="ECO:0008006" key="5">
    <source>
        <dbReference type="Google" id="ProtNLM"/>
    </source>
</evidence>
<proteinExistence type="predicted"/>
<name>A0A6F8PK40_9GAMM</name>
<evidence type="ECO:0000256" key="1">
    <source>
        <dbReference type="SAM" id="MobiDB-lite"/>
    </source>
</evidence>
<feature type="chain" id="PRO_5026127907" description="Lipoprotein" evidence="2">
    <location>
        <begin position="25"/>
        <end position="64"/>
    </location>
</feature>
<evidence type="ECO:0000313" key="3">
    <source>
        <dbReference type="EMBL" id="BBP42446.1"/>
    </source>
</evidence>
<dbReference type="RefSeq" id="WP_173289878.1">
    <property type="nucleotide sequence ID" value="NZ_AP021888.1"/>
</dbReference>
<gene>
    <name evidence="3" type="ORF">THMIRHAT_01920</name>
</gene>
<dbReference type="Proteomes" id="UP000501466">
    <property type="component" value="Chromosome"/>
</dbReference>
<dbReference type="EMBL" id="AP021888">
    <property type="protein sequence ID" value="BBP42446.1"/>
    <property type="molecule type" value="Genomic_DNA"/>
</dbReference>
<protein>
    <recommendedName>
        <fullName evidence="5">Lipoprotein</fullName>
    </recommendedName>
</protein>
<keyword evidence="4" id="KW-1185">Reference proteome</keyword>
<feature type="compositionally biased region" description="Polar residues" evidence="1">
    <location>
        <begin position="32"/>
        <end position="41"/>
    </location>
</feature>
<dbReference type="AlphaFoldDB" id="A0A6F8PK40"/>
<organism evidence="3 4">
    <name type="scientific">Thiosulfativibrio zosterae</name>
    <dbReference type="NCBI Taxonomy" id="2675053"/>
    <lineage>
        <taxon>Bacteria</taxon>
        <taxon>Pseudomonadati</taxon>
        <taxon>Pseudomonadota</taxon>
        <taxon>Gammaproteobacteria</taxon>
        <taxon>Thiotrichales</taxon>
        <taxon>Piscirickettsiaceae</taxon>
        <taxon>Thiosulfativibrio</taxon>
    </lineage>
</organism>
<sequence>MKKSLTNTLLLILLPIAFSLSSCSQDDDSHSQATPSAQNADKNQEARGVKQTPLPTGPQLKDRL</sequence>
<evidence type="ECO:0000313" key="4">
    <source>
        <dbReference type="Proteomes" id="UP000501466"/>
    </source>
</evidence>
<evidence type="ECO:0000256" key="2">
    <source>
        <dbReference type="SAM" id="SignalP"/>
    </source>
</evidence>
<dbReference type="KEGG" id="tzo:THMIRHAT_01920"/>
<reference evidence="4" key="1">
    <citation type="submission" date="2019-11" db="EMBL/GenBank/DDBJ databases">
        <title>Isolation and characterization of two novel species in the genus Thiomicrorhabdus.</title>
        <authorList>
            <person name="Mochizuki J."/>
            <person name="Kojima H."/>
            <person name="Fukui M."/>
        </authorList>
    </citation>
    <scope>NUCLEOTIDE SEQUENCE [LARGE SCALE GENOMIC DNA]</scope>
    <source>
        <strain evidence="4">AkT22</strain>
    </source>
</reference>
<feature type="region of interest" description="Disordered" evidence="1">
    <location>
        <begin position="22"/>
        <end position="64"/>
    </location>
</feature>
<feature type="signal peptide" evidence="2">
    <location>
        <begin position="1"/>
        <end position="24"/>
    </location>
</feature>
<accession>A0A6F8PK40</accession>
<keyword evidence="2" id="KW-0732">Signal</keyword>
<dbReference type="PROSITE" id="PS51257">
    <property type="entry name" value="PROKAR_LIPOPROTEIN"/>
    <property type="match status" value="1"/>
</dbReference>